<evidence type="ECO:0000313" key="2">
    <source>
        <dbReference type="Proteomes" id="UP001058860"/>
    </source>
</evidence>
<evidence type="ECO:0000313" key="1">
    <source>
        <dbReference type="EMBL" id="UUY03388.1"/>
    </source>
</evidence>
<name>A0ABY5PFH1_9ACTN</name>
<protein>
    <recommendedName>
        <fullName evidence="3">Metallo-beta-lactamase domain-containing protein</fullName>
    </recommendedName>
</protein>
<dbReference type="InterPro" id="IPR036866">
    <property type="entry name" value="RibonucZ/Hydroxyglut_hydro"/>
</dbReference>
<dbReference type="SUPFAM" id="SSF56281">
    <property type="entry name" value="Metallo-hydrolase/oxidoreductase"/>
    <property type="match status" value="1"/>
</dbReference>
<keyword evidence="2" id="KW-1185">Reference proteome</keyword>
<accession>A0ABY5PFH1</accession>
<organism evidence="1 2">
    <name type="scientific">Svornostia abyssi</name>
    <dbReference type="NCBI Taxonomy" id="2898438"/>
    <lineage>
        <taxon>Bacteria</taxon>
        <taxon>Bacillati</taxon>
        <taxon>Actinomycetota</taxon>
        <taxon>Thermoleophilia</taxon>
        <taxon>Solirubrobacterales</taxon>
        <taxon>Baekduiaceae</taxon>
        <taxon>Svornostia</taxon>
    </lineage>
</organism>
<reference evidence="2" key="1">
    <citation type="submission" date="2021-11" db="EMBL/GenBank/DDBJ databases">
        <title>Cultivation dependent microbiological survey of springs from the worlds oldest radium mine currently devoted to the extraction of radon-saturated water.</title>
        <authorList>
            <person name="Kapinusova G."/>
            <person name="Smrhova T."/>
            <person name="Strejcek M."/>
            <person name="Suman J."/>
            <person name="Jani K."/>
            <person name="Pajer P."/>
            <person name="Uhlik O."/>
        </authorList>
    </citation>
    <scope>NUCLEOTIDE SEQUENCE [LARGE SCALE GENOMIC DNA]</scope>
    <source>
        <strain evidence="2">J379</strain>
    </source>
</reference>
<sequence>MEEVIDGVWDWTTFHEGIGVTVHSHHLALPGLLIDPRVPTDGTGWFARHCPPTRIALTNRHHLRHAAVFAERFGCPILAHEAGLHDLPDHGITPFAFGDELAPGVVAHEVGVLCPEETAIHMAPRDGRPGVLALADAVIRIECALTFVPDFLLGDEPEAIKQGIGQRLLGLCDTLDFDVLLLAHGAPKAEGGRAELRAFAADAAQG</sequence>
<evidence type="ECO:0008006" key="3">
    <source>
        <dbReference type="Google" id="ProtNLM"/>
    </source>
</evidence>
<dbReference type="RefSeq" id="WP_353863896.1">
    <property type="nucleotide sequence ID" value="NZ_CP088295.1"/>
</dbReference>
<gene>
    <name evidence="1" type="ORF">LRS13_22400</name>
</gene>
<dbReference type="EMBL" id="CP088295">
    <property type="protein sequence ID" value="UUY03388.1"/>
    <property type="molecule type" value="Genomic_DNA"/>
</dbReference>
<proteinExistence type="predicted"/>
<dbReference type="Proteomes" id="UP001058860">
    <property type="component" value="Chromosome"/>
</dbReference>
<dbReference type="Gene3D" id="3.60.15.10">
    <property type="entry name" value="Ribonuclease Z/Hydroxyacylglutathione hydrolase-like"/>
    <property type="match status" value="1"/>
</dbReference>